<comment type="caution">
    <text evidence="3">The sequence shown here is derived from an EMBL/GenBank/DDBJ whole genome shotgun (WGS) entry which is preliminary data.</text>
</comment>
<keyword evidence="2" id="KW-0472">Membrane</keyword>
<feature type="transmembrane region" description="Helical" evidence="2">
    <location>
        <begin position="26"/>
        <end position="47"/>
    </location>
</feature>
<dbReference type="RefSeq" id="WP_212940345.1">
    <property type="nucleotide sequence ID" value="NZ_BORR01000010.1"/>
</dbReference>
<feature type="transmembrane region" description="Helical" evidence="2">
    <location>
        <begin position="110"/>
        <end position="136"/>
    </location>
</feature>
<accession>A0A920CFH5</accession>
<dbReference type="GO" id="GO:0005886">
    <property type="term" value="C:plasma membrane"/>
    <property type="evidence" value="ECO:0007669"/>
    <property type="project" value="UniProtKB-SubCell"/>
</dbReference>
<evidence type="ECO:0000256" key="1">
    <source>
        <dbReference type="SAM" id="MobiDB-lite"/>
    </source>
</evidence>
<dbReference type="AlphaFoldDB" id="A0A920CFH5"/>
<feature type="transmembrane region" description="Helical" evidence="2">
    <location>
        <begin position="261"/>
        <end position="283"/>
    </location>
</feature>
<dbReference type="Pfam" id="PF12679">
    <property type="entry name" value="ABC2_membrane_2"/>
    <property type="match status" value="1"/>
</dbReference>
<feature type="transmembrane region" description="Helical" evidence="2">
    <location>
        <begin position="148"/>
        <end position="169"/>
    </location>
</feature>
<sequence length="343" mass="37674">MNWRNMVMNPVLDKEFRLRMRSPRSAITILAYVLVMGIFAMGIIYVLTSTGMTSSRVDSGTSRLMFYALSIAQLVLIAFMTPALTAGVISGEREKQTLNMLLTTQQSSSAIILSKLVSSLSFMTLIIVATLPVYSIVFLYGGVSTGQLLLVFLFYLFVMLLLGAIGVCFSTLFKKTIFAVIMTYGAGLVIFLFTGIAYLFAMSIDQANYYSSGAAPVRAYSWVGYILGLNPAGALISIFEPSFSESAFFVQRSNLQSSAPIALWQEFLLVYSVVIVIMLWIAIRKIRPVRGRRRGKAGQTVLAVQDVQAASGGLHEDSVELPTPPEGLKQMEKVEPKAGEREK</sequence>
<proteinExistence type="predicted"/>
<evidence type="ECO:0008006" key="5">
    <source>
        <dbReference type="Google" id="ProtNLM"/>
    </source>
</evidence>
<reference evidence="3 4" key="1">
    <citation type="submission" date="2021-03" db="EMBL/GenBank/DDBJ databases">
        <title>Antimicrobial resistance genes in bacteria isolated from Japanese honey, and their potential for conferring macrolide and lincosamide resistance in the American foulbrood pathogen Paenibacillus larvae.</title>
        <authorList>
            <person name="Okamoto M."/>
            <person name="Kumagai M."/>
            <person name="Kanamori H."/>
            <person name="Takamatsu D."/>
        </authorList>
    </citation>
    <scope>NUCLEOTIDE SEQUENCE [LARGE SCALE GENOMIC DNA]</scope>
    <source>
        <strain evidence="3 4">J41TS12</strain>
    </source>
</reference>
<feature type="transmembrane region" description="Helical" evidence="2">
    <location>
        <begin position="176"/>
        <end position="201"/>
    </location>
</feature>
<feature type="region of interest" description="Disordered" evidence="1">
    <location>
        <begin position="311"/>
        <end position="343"/>
    </location>
</feature>
<feature type="transmembrane region" description="Helical" evidence="2">
    <location>
        <begin position="67"/>
        <end position="89"/>
    </location>
</feature>
<dbReference type="GO" id="GO:0140359">
    <property type="term" value="F:ABC-type transporter activity"/>
    <property type="evidence" value="ECO:0007669"/>
    <property type="project" value="InterPro"/>
</dbReference>
<name>A0A920CFH5_9BACL</name>
<organism evidence="3 4">
    <name type="scientific">Paenibacillus antibioticophila</name>
    <dbReference type="NCBI Taxonomy" id="1274374"/>
    <lineage>
        <taxon>Bacteria</taxon>
        <taxon>Bacillati</taxon>
        <taxon>Bacillota</taxon>
        <taxon>Bacilli</taxon>
        <taxon>Bacillales</taxon>
        <taxon>Paenibacillaceae</taxon>
        <taxon>Paenibacillus</taxon>
    </lineage>
</organism>
<keyword evidence="2" id="KW-1133">Transmembrane helix</keyword>
<dbReference type="EMBL" id="BORR01000010">
    <property type="protein sequence ID" value="GIO38216.1"/>
    <property type="molecule type" value="Genomic_DNA"/>
</dbReference>
<dbReference type="Proteomes" id="UP000681162">
    <property type="component" value="Unassembled WGS sequence"/>
</dbReference>
<feature type="compositionally biased region" description="Basic and acidic residues" evidence="1">
    <location>
        <begin position="329"/>
        <end position="343"/>
    </location>
</feature>
<dbReference type="PANTHER" id="PTHR43471:SF12">
    <property type="entry name" value="HYPOTHETICAL MEMBRANE PROTEIN, CONSERVED"/>
    <property type="match status" value="1"/>
</dbReference>
<keyword evidence="4" id="KW-1185">Reference proteome</keyword>
<gene>
    <name evidence="3" type="ORF">J41TS12_30770</name>
</gene>
<protein>
    <recommendedName>
        <fullName evidence="5">ABC transporter permease</fullName>
    </recommendedName>
</protein>
<dbReference type="PANTHER" id="PTHR43471">
    <property type="entry name" value="ABC TRANSPORTER PERMEASE"/>
    <property type="match status" value="1"/>
</dbReference>
<evidence type="ECO:0000313" key="3">
    <source>
        <dbReference type="EMBL" id="GIO38216.1"/>
    </source>
</evidence>
<evidence type="ECO:0000313" key="4">
    <source>
        <dbReference type="Proteomes" id="UP000681162"/>
    </source>
</evidence>
<evidence type="ECO:0000256" key="2">
    <source>
        <dbReference type="SAM" id="Phobius"/>
    </source>
</evidence>
<keyword evidence="2" id="KW-0812">Transmembrane</keyword>